<accession>A0A2Z6DWQ4</accession>
<evidence type="ECO:0000256" key="1">
    <source>
        <dbReference type="SAM" id="MobiDB-lite"/>
    </source>
</evidence>
<dbReference type="InterPro" id="IPR036366">
    <property type="entry name" value="PGBDSf"/>
</dbReference>
<dbReference type="Gene3D" id="1.10.101.10">
    <property type="entry name" value="PGBD-like superfamily/PGBD"/>
    <property type="match status" value="1"/>
</dbReference>
<feature type="domain" description="Transglycosylase SLT" evidence="4">
    <location>
        <begin position="32"/>
        <end position="323"/>
    </location>
</feature>
<dbReference type="EMBL" id="AP018558">
    <property type="protein sequence ID" value="BBD76842.1"/>
    <property type="molecule type" value="Genomic_DNA"/>
</dbReference>
<feature type="chain" id="PRO_5016436660" evidence="2">
    <location>
        <begin position="20"/>
        <end position="429"/>
    </location>
</feature>
<dbReference type="NCBIfam" id="TIGR02283">
    <property type="entry name" value="MltB_2"/>
    <property type="match status" value="1"/>
</dbReference>
<evidence type="ECO:0000259" key="4">
    <source>
        <dbReference type="Pfam" id="PF13406"/>
    </source>
</evidence>
<dbReference type="PANTHER" id="PTHR30163">
    <property type="entry name" value="MEMBRANE-BOUND LYTIC MUREIN TRANSGLYCOSYLASE B"/>
    <property type="match status" value="1"/>
</dbReference>
<reference evidence="5 6" key="1">
    <citation type="submission" date="2018-04" db="EMBL/GenBank/DDBJ databases">
        <title>Complete genome sequence of Hydrogenophilus thermoluteolus TH-1.</title>
        <authorList>
            <person name="Arai H."/>
        </authorList>
    </citation>
    <scope>NUCLEOTIDE SEQUENCE [LARGE SCALE GENOMIC DNA]</scope>
    <source>
        <strain evidence="5 6">TH-1</strain>
    </source>
</reference>
<keyword evidence="6" id="KW-1185">Reference proteome</keyword>
<evidence type="ECO:0000256" key="2">
    <source>
        <dbReference type="SAM" id="SignalP"/>
    </source>
</evidence>
<dbReference type="GO" id="GO:0008933">
    <property type="term" value="F:peptidoglycan lytic transglycosylase activity"/>
    <property type="evidence" value="ECO:0007669"/>
    <property type="project" value="TreeGrafter"/>
</dbReference>
<dbReference type="Proteomes" id="UP000262004">
    <property type="component" value="Chromosome"/>
</dbReference>
<dbReference type="AlphaFoldDB" id="A0A2Z6DWQ4"/>
<gene>
    <name evidence="5" type="ORF">HPTL_0574</name>
</gene>
<dbReference type="KEGG" id="htl:HPTL_0574"/>
<dbReference type="InterPro" id="IPR031304">
    <property type="entry name" value="SLT_2"/>
</dbReference>
<protein>
    <submittedName>
        <fullName evidence="5">Lytic transglycosylase</fullName>
    </submittedName>
</protein>
<dbReference type="SUPFAM" id="SSF47090">
    <property type="entry name" value="PGBD-like"/>
    <property type="match status" value="1"/>
</dbReference>
<dbReference type="CDD" id="cd13399">
    <property type="entry name" value="Slt35-like"/>
    <property type="match status" value="1"/>
</dbReference>
<name>A0A2Z6DWQ4_HYDTE</name>
<feature type="signal peptide" evidence="2">
    <location>
        <begin position="1"/>
        <end position="19"/>
    </location>
</feature>
<evidence type="ECO:0000313" key="5">
    <source>
        <dbReference type="EMBL" id="BBD76842.1"/>
    </source>
</evidence>
<dbReference type="SUPFAM" id="SSF53955">
    <property type="entry name" value="Lysozyme-like"/>
    <property type="match status" value="1"/>
</dbReference>
<feature type="region of interest" description="Disordered" evidence="1">
    <location>
        <begin position="336"/>
        <end position="355"/>
    </location>
</feature>
<dbReference type="PANTHER" id="PTHR30163:SF10">
    <property type="entry name" value="TRANSGLYCOLASE-RELATED"/>
    <property type="match status" value="1"/>
</dbReference>
<dbReference type="InterPro" id="IPR043426">
    <property type="entry name" value="MltB-like"/>
</dbReference>
<dbReference type="InterPro" id="IPR036365">
    <property type="entry name" value="PGBD-like_sf"/>
</dbReference>
<dbReference type="InterPro" id="IPR002477">
    <property type="entry name" value="Peptidoglycan-bd-like"/>
</dbReference>
<dbReference type="InterPro" id="IPR023346">
    <property type="entry name" value="Lysozyme-like_dom_sf"/>
</dbReference>
<evidence type="ECO:0000313" key="6">
    <source>
        <dbReference type="Proteomes" id="UP000262004"/>
    </source>
</evidence>
<sequence>MRLAALTYIAALVATPGAAAQGAPDAPSQSAFQQCLADLKPTAAARGIPAALFDRLTARLEPDPRVLALLDRQPEFVTPIWQYLANLVDRRRIGEAQEALAANGPLLRQIEQRFGVEAELIVAFWAVESNFGRNLGRYDLIQSLATLACFGRRQAYFRGEFVTLTEIIARGDITSLPPRGSWAGAFGHTQFMPSTFAVYAVDGDGDGIRDLYGSLADVFASTANFLKRSGWRYGEPWGIEVRLPPHWQSTATGRRVKRTTREWLELGLTRADGKPWDPTTLPERAALLLPAGSNGPAILVFPNYDVLYRYNAAESYTLAVGLLFDALRDPARAAHFDPKQPFRTPWPTDEPPLTRSETETIQSRLTALGYDPGPVDGVMGATTREALRRFQLECLGDPAASGWPDARTRAALTNENVVCPSAPHRQTQR</sequence>
<dbReference type="Pfam" id="PF01471">
    <property type="entry name" value="PG_binding_1"/>
    <property type="match status" value="1"/>
</dbReference>
<feature type="domain" description="Peptidoglycan binding-like" evidence="3">
    <location>
        <begin position="355"/>
        <end position="412"/>
    </location>
</feature>
<dbReference type="Pfam" id="PF13406">
    <property type="entry name" value="SLT_2"/>
    <property type="match status" value="1"/>
</dbReference>
<dbReference type="Gene3D" id="1.10.530.10">
    <property type="match status" value="1"/>
</dbReference>
<evidence type="ECO:0000259" key="3">
    <source>
        <dbReference type="Pfam" id="PF01471"/>
    </source>
</evidence>
<dbReference type="Gene3D" id="1.10.8.350">
    <property type="entry name" value="Bacterial muramidase"/>
    <property type="match status" value="1"/>
</dbReference>
<proteinExistence type="predicted"/>
<organism evidence="5 6">
    <name type="scientific">Hydrogenophilus thermoluteolus</name>
    <name type="common">Pseudomonas hydrogenothermophila</name>
    <dbReference type="NCBI Taxonomy" id="297"/>
    <lineage>
        <taxon>Bacteria</taxon>
        <taxon>Pseudomonadati</taxon>
        <taxon>Pseudomonadota</taxon>
        <taxon>Hydrogenophilia</taxon>
        <taxon>Hydrogenophilales</taxon>
        <taxon>Hydrogenophilaceae</taxon>
        <taxon>Hydrogenophilus</taxon>
    </lineage>
</organism>
<dbReference type="InterPro" id="IPR011970">
    <property type="entry name" value="MltB_2"/>
</dbReference>
<dbReference type="GO" id="GO:0009253">
    <property type="term" value="P:peptidoglycan catabolic process"/>
    <property type="evidence" value="ECO:0007669"/>
    <property type="project" value="TreeGrafter"/>
</dbReference>
<keyword evidence="2" id="KW-0732">Signal</keyword>